<dbReference type="STRING" id="675824.A0A1E3PXK1"/>
<evidence type="ECO:0000256" key="1">
    <source>
        <dbReference type="SAM" id="MobiDB-lite"/>
    </source>
</evidence>
<feature type="compositionally biased region" description="Basic and acidic residues" evidence="1">
    <location>
        <begin position="24"/>
        <end position="42"/>
    </location>
</feature>
<dbReference type="GO" id="GO:0071014">
    <property type="term" value="C:post-mRNA release spliceosomal complex"/>
    <property type="evidence" value="ECO:0007669"/>
    <property type="project" value="TreeGrafter"/>
</dbReference>
<dbReference type="PANTHER" id="PTHR31551:SF1">
    <property type="entry name" value="COILED-COIL DOMAIN-CONTAINING PROTEIN 12"/>
    <property type="match status" value="1"/>
</dbReference>
<dbReference type="AlphaFoldDB" id="A0A1E3PXK1"/>
<proteinExistence type="predicted"/>
<feature type="region of interest" description="Disordered" evidence="1">
    <location>
        <begin position="1"/>
        <end position="64"/>
    </location>
</feature>
<feature type="compositionally biased region" description="Basic and acidic residues" evidence="1">
    <location>
        <begin position="49"/>
        <end position="64"/>
    </location>
</feature>
<dbReference type="Proteomes" id="UP000094385">
    <property type="component" value="Unassembled WGS sequence"/>
</dbReference>
<gene>
    <name evidence="2" type="ORF">LIPSTDRAFT_176564</name>
</gene>
<feature type="region of interest" description="Disordered" evidence="1">
    <location>
        <begin position="76"/>
        <end position="101"/>
    </location>
</feature>
<protein>
    <submittedName>
        <fullName evidence="2">Uncharacterized protein</fullName>
    </submittedName>
</protein>
<accession>A0A1E3PXK1</accession>
<dbReference type="InterPro" id="IPR013169">
    <property type="entry name" value="mRNA_splic_Cwf18-like"/>
</dbReference>
<reference evidence="2 3" key="1">
    <citation type="journal article" date="2016" name="Proc. Natl. Acad. Sci. U.S.A.">
        <title>Comparative genomics of biotechnologically important yeasts.</title>
        <authorList>
            <person name="Riley R."/>
            <person name="Haridas S."/>
            <person name="Wolfe K.H."/>
            <person name="Lopes M.R."/>
            <person name="Hittinger C.T."/>
            <person name="Goeker M."/>
            <person name="Salamov A.A."/>
            <person name="Wisecaver J.H."/>
            <person name="Long T.M."/>
            <person name="Calvey C.H."/>
            <person name="Aerts A.L."/>
            <person name="Barry K.W."/>
            <person name="Choi C."/>
            <person name="Clum A."/>
            <person name="Coughlan A.Y."/>
            <person name="Deshpande S."/>
            <person name="Douglass A.P."/>
            <person name="Hanson S.J."/>
            <person name="Klenk H.-P."/>
            <person name="LaButti K.M."/>
            <person name="Lapidus A."/>
            <person name="Lindquist E.A."/>
            <person name="Lipzen A.M."/>
            <person name="Meier-Kolthoff J.P."/>
            <person name="Ohm R.A."/>
            <person name="Otillar R.P."/>
            <person name="Pangilinan J.L."/>
            <person name="Peng Y."/>
            <person name="Rokas A."/>
            <person name="Rosa C.A."/>
            <person name="Scheuner C."/>
            <person name="Sibirny A.A."/>
            <person name="Slot J.C."/>
            <person name="Stielow J.B."/>
            <person name="Sun H."/>
            <person name="Kurtzman C.P."/>
            <person name="Blackwell M."/>
            <person name="Grigoriev I.V."/>
            <person name="Jeffries T.W."/>
        </authorList>
    </citation>
    <scope>NUCLEOTIDE SEQUENCE [LARGE SCALE GENOMIC DNA]</scope>
    <source>
        <strain evidence="2 3">NRRL Y-11557</strain>
    </source>
</reference>
<dbReference type="OrthoDB" id="10261348at2759"/>
<evidence type="ECO:0000313" key="2">
    <source>
        <dbReference type="EMBL" id="ODQ70169.1"/>
    </source>
</evidence>
<evidence type="ECO:0000313" key="3">
    <source>
        <dbReference type="Proteomes" id="UP000094385"/>
    </source>
</evidence>
<dbReference type="PANTHER" id="PTHR31551">
    <property type="entry name" value="PRE-MRNA-SPLICING FACTOR CWF18"/>
    <property type="match status" value="1"/>
</dbReference>
<name>A0A1E3PXK1_LIPST</name>
<dbReference type="Pfam" id="PF08315">
    <property type="entry name" value="cwf18"/>
    <property type="match status" value="1"/>
</dbReference>
<sequence>MSSLDSQVLSRKERLAQLRNLKRKREEERQEDAGSTRNRLQEEEQPGEVQDRPTSLEDSEDARYDEQVIARFILPRRNYDPDTQAPRQGYFEPPTASNVPTVEEEAARIERATAVEAEELQEEQGIEDEADLESSELQPRPVNWDLKRQLTDKLEILQRQTDVALNRIVRERLNGLMGTNALPAGVDLNKAMEETEKYSI</sequence>
<keyword evidence="3" id="KW-1185">Reference proteome</keyword>
<dbReference type="GO" id="GO:0005684">
    <property type="term" value="C:U2-type spliceosomal complex"/>
    <property type="evidence" value="ECO:0007669"/>
    <property type="project" value="TreeGrafter"/>
</dbReference>
<dbReference type="EMBL" id="KV454301">
    <property type="protein sequence ID" value="ODQ70169.1"/>
    <property type="molecule type" value="Genomic_DNA"/>
</dbReference>
<organism evidence="2 3">
    <name type="scientific">Lipomyces starkeyi NRRL Y-11557</name>
    <dbReference type="NCBI Taxonomy" id="675824"/>
    <lineage>
        <taxon>Eukaryota</taxon>
        <taxon>Fungi</taxon>
        <taxon>Dikarya</taxon>
        <taxon>Ascomycota</taxon>
        <taxon>Saccharomycotina</taxon>
        <taxon>Lipomycetes</taxon>
        <taxon>Lipomycetales</taxon>
        <taxon>Lipomycetaceae</taxon>
        <taxon>Lipomyces</taxon>
    </lineage>
</organism>